<evidence type="ECO:0000313" key="3">
    <source>
        <dbReference type="WBParaSite" id="PEQ_0000830401-mRNA-1"/>
    </source>
</evidence>
<proteinExistence type="predicted"/>
<sequence>MKKSKGLLVTSSLKNQRNKAKSSMCHYRNSSFPSQHSLEQLDFSMEVIRAEEGDETSVAIQMETKIKHIKHTCS</sequence>
<reference evidence="3" key="1">
    <citation type="submission" date="2022-11" db="UniProtKB">
        <authorList>
            <consortium name="WormBaseParasite"/>
        </authorList>
    </citation>
    <scope>IDENTIFICATION</scope>
</reference>
<accession>A0A914RP75</accession>
<dbReference type="Proteomes" id="UP000887564">
    <property type="component" value="Unplaced"/>
</dbReference>
<feature type="region of interest" description="Disordered" evidence="1">
    <location>
        <begin position="1"/>
        <end position="22"/>
    </location>
</feature>
<evidence type="ECO:0000313" key="2">
    <source>
        <dbReference type="Proteomes" id="UP000887564"/>
    </source>
</evidence>
<evidence type="ECO:0000256" key="1">
    <source>
        <dbReference type="SAM" id="MobiDB-lite"/>
    </source>
</evidence>
<dbReference type="AlphaFoldDB" id="A0A914RP75"/>
<organism evidence="2 3">
    <name type="scientific">Parascaris equorum</name>
    <name type="common">Equine roundworm</name>
    <dbReference type="NCBI Taxonomy" id="6256"/>
    <lineage>
        <taxon>Eukaryota</taxon>
        <taxon>Metazoa</taxon>
        <taxon>Ecdysozoa</taxon>
        <taxon>Nematoda</taxon>
        <taxon>Chromadorea</taxon>
        <taxon>Rhabditida</taxon>
        <taxon>Spirurina</taxon>
        <taxon>Ascaridomorpha</taxon>
        <taxon>Ascaridoidea</taxon>
        <taxon>Ascarididae</taxon>
        <taxon>Parascaris</taxon>
    </lineage>
</organism>
<protein>
    <submittedName>
        <fullName evidence="3">Uncharacterized protein</fullName>
    </submittedName>
</protein>
<dbReference type="WBParaSite" id="PEQ_0000830401-mRNA-1">
    <property type="protein sequence ID" value="PEQ_0000830401-mRNA-1"/>
    <property type="gene ID" value="PEQ_0000830401"/>
</dbReference>
<keyword evidence="2" id="KW-1185">Reference proteome</keyword>
<name>A0A914RP75_PAREQ</name>